<dbReference type="AlphaFoldDB" id="A0A318E4L9"/>
<dbReference type="Gene3D" id="2.40.160.50">
    <property type="entry name" value="membrane protein fhac: a member of the omp85/tpsb transporter family"/>
    <property type="match status" value="1"/>
</dbReference>
<organism evidence="5 6">
    <name type="scientific">Sinimarinibacterium flocculans</name>
    <dbReference type="NCBI Taxonomy" id="985250"/>
    <lineage>
        <taxon>Bacteria</taxon>
        <taxon>Pseudomonadati</taxon>
        <taxon>Pseudomonadota</taxon>
        <taxon>Gammaproteobacteria</taxon>
        <taxon>Nevskiales</taxon>
        <taxon>Nevskiaceae</taxon>
        <taxon>Sinimarinibacterium</taxon>
    </lineage>
</organism>
<name>A0A318E4L9_9GAMM</name>
<dbReference type="EMBL" id="QICN01000008">
    <property type="protein sequence ID" value="PXV66145.1"/>
    <property type="molecule type" value="Genomic_DNA"/>
</dbReference>
<sequence>MRRLLAVLAMLLAPPSGAQQAAAPPVVEIVFEGNAATQPKVMLRELVIRIGEPAEPQALERSRQGLLDLGLFRAVDLRTEPVGGGVRVVFRVDERYYLLPTPRFDAKSDGRYAYGAQVRWDNVAGLNHTLRVFAEQEDRRRQGIGRETNYAASYSAPFAFDSPYTIAISTGYSSRPVETTDGEFTENFRSVGIGISRTYSDGPASQGRSVGGGLGWQQQRTSGALAPPAYGAALSPSAFVSHRDFHNRIYSDVGRYWLLRARFADEALGSDYSYVDLDTAFVRQWQVGRTEHQTVHLRAYTGAYFSGPDEVEQYSLGGASFLRGYDSSFIEGNAYYYVTAEFARPVWKRWLRWVVLAEAGNVFRRPEDADFERTYGSLGAALRVRFSHFVNFEVELGYAIPLDGSSGRIFASRV</sequence>
<protein>
    <submittedName>
        <fullName evidence="5">Surface antigen-like protein</fullName>
    </submittedName>
</protein>
<dbReference type="Proteomes" id="UP000248330">
    <property type="component" value="Unassembled WGS sequence"/>
</dbReference>
<feature type="chain" id="PRO_5016388535" evidence="3">
    <location>
        <begin position="19"/>
        <end position="414"/>
    </location>
</feature>
<evidence type="ECO:0000313" key="6">
    <source>
        <dbReference type="Proteomes" id="UP000248330"/>
    </source>
</evidence>
<dbReference type="InterPro" id="IPR034746">
    <property type="entry name" value="POTRA"/>
</dbReference>
<feature type="signal peptide" evidence="3">
    <location>
        <begin position="1"/>
        <end position="18"/>
    </location>
</feature>
<comment type="caution">
    <text evidence="5">The sequence shown here is derived from an EMBL/GenBank/DDBJ whole genome shotgun (WGS) entry which is preliminary data.</text>
</comment>
<dbReference type="RefSeq" id="WP_110265909.1">
    <property type="nucleotide sequence ID" value="NZ_CAKZQT010000032.1"/>
</dbReference>
<evidence type="ECO:0000259" key="4">
    <source>
        <dbReference type="PROSITE" id="PS51779"/>
    </source>
</evidence>
<dbReference type="InterPro" id="IPR010827">
    <property type="entry name" value="BamA/TamA_POTRA"/>
</dbReference>
<evidence type="ECO:0000256" key="1">
    <source>
        <dbReference type="ARBA" id="ARBA00004370"/>
    </source>
</evidence>
<evidence type="ECO:0000256" key="2">
    <source>
        <dbReference type="ARBA" id="ARBA00023136"/>
    </source>
</evidence>
<comment type="subcellular location">
    <subcellularLocation>
        <location evidence="1">Membrane</location>
    </subcellularLocation>
</comment>
<dbReference type="InterPro" id="IPR005565">
    <property type="entry name" value="Hemolysn_activator_HlyB_C"/>
</dbReference>
<dbReference type="Pfam" id="PF07244">
    <property type="entry name" value="POTRA"/>
    <property type="match status" value="1"/>
</dbReference>
<proteinExistence type="predicted"/>
<reference evidence="5 6" key="1">
    <citation type="submission" date="2018-04" db="EMBL/GenBank/DDBJ databases">
        <title>Genomic Encyclopedia of Type Strains, Phase IV (KMG-IV): sequencing the most valuable type-strain genomes for metagenomic binning, comparative biology and taxonomic classification.</title>
        <authorList>
            <person name="Goeker M."/>
        </authorList>
    </citation>
    <scope>NUCLEOTIDE SEQUENCE [LARGE SCALE GENOMIC DNA]</scope>
    <source>
        <strain evidence="5 6">DSM 104150</strain>
    </source>
</reference>
<dbReference type="GO" id="GO:0019867">
    <property type="term" value="C:outer membrane"/>
    <property type="evidence" value="ECO:0007669"/>
    <property type="project" value="InterPro"/>
</dbReference>
<dbReference type="OrthoDB" id="5778797at2"/>
<evidence type="ECO:0000256" key="3">
    <source>
        <dbReference type="SAM" id="SignalP"/>
    </source>
</evidence>
<keyword evidence="6" id="KW-1185">Reference proteome</keyword>
<evidence type="ECO:0000313" key="5">
    <source>
        <dbReference type="EMBL" id="PXV66145.1"/>
    </source>
</evidence>
<dbReference type="PROSITE" id="PS51779">
    <property type="entry name" value="POTRA"/>
    <property type="match status" value="1"/>
</dbReference>
<keyword evidence="2" id="KW-0472">Membrane</keyword>
<gene>
    <name evidence="5" type="ORF">C8D93_108120</name>
</gene>
<accession>A0A318E4L9</accession>
<dbReference type="Gene3D" id="3.10.20.310">
    <property type="entry name" value="membrane protein fhac"/>
    <property type="match status" value="1"/>
</dbReference>
<feature type="domain" description="POTRA" evidence="4">
    <location>
        <begin position="24"/>
        <end position="95"/>
    </location>
</feature>
<dbReference type="Pfam" id="PF03865">
    <property type="entry name" value="ShlB"/>
    <property type="match status" value="1"/>
</dbReference>
<keyword evidence="3" id="KW-0732">Signal</keyword>